<dbReference type="Proteomes" id="UP001408356">
    <property type="component" value="Unassembled WGS sequence"/>
</dbReference>
<feature type="compositionally biased region" description="Polar residues" evidence="8">
    <location>
        <begin position="1"/>
        <end position="22"/>
    </location>
</feature>
<dbReference type="Pfam" id="PF14474">
    <property type="entry name" value="RTC4"/>
    <property type="match status" value="1"/>
</dbReference>
<organism evidence="10 11">
    <name type="scientific">Seiridium unicorne</name>
    <dbReference type="NCBI Taxonomy" id="138068"/>
    <lineage>
        <taxon>Eukaryota</taxon>
        <taxon>Fungi</taxon>
        <taxon>Dikarya</taxon>
        <taxon>Ascomycota</taxon>
        <taxon>Pezizomycotina</taxon>
        <taxon>Sordariomycetes</taxon>
        <taxon>Xylariomycetidae</taxon>
        <taxon>Amphisphaeriales</taxon>
        <taxon>Sporocadaceae</taxon>
        <taxon>Seiridium</taxon>
    </lineage>
</organism>
<keyword evidence="11" id="KW-1185">Reference proteome</keyword>
<evidence type="ECO:0000256" key="5">
    <source>
        <dbReference type="ARBA" id="ARBA00015162"/>
    </source>
</evidence>
<comment type="function">
    <text evidence="1">May be involved in a process influencing telomere capping.</text>
</comment>
<dbReference type="PANTHER" id="PTHR41391">
    <property type="entry name" value="RESTRICTION OF TELOMERE CAPPING PROTEIN 4"/>
    <property type="match status" value="1"/>
</dbReference>
<evidence type="ECO:0000256" key="8">
    <source>
        <dbReference type="SAM" id="MobiDB-lite"/>
    </source>
</evidence>
<dbReference type="InterPro" id="IPR039024">
    <property type="entry name" value="RTC4"/>
</dbReference>
<feature type="compositionally biased region" description="Polar residues" evidence="8">
    <location>
        <begin position="85"/>
        <end position="94"/>
    </location>
</feature>
<feature type="compositionally biased region" description="Low complexity" evidence="8">
    <location>
        <begin position="206"/>
        <end position="217"/>
    </location>
</feature>
<feature type="region of interest" description="Disordered" evidence="8">
    <location>
        <begin position="1"/>
        <end position="285"/>
    </location>
</feature>
<comment type="similarity">
    <text evidence="4">Belongs to the RTC4 family.</text>
</comment>
<evidence type="ECO:0000256" key="4">
    <source>
        <dbReference type="ARBA" id="ARBA00009461"/>
    </source>
</evidence>
<dbReference type="PANTHER" id="PTHR41391:SF1">
    <property type="entry name" value="RESTRICTION OF TELOMERE CAPPING PROTEIN 4"/>
    <property type="match status" value="1"/>
</dbReference>
<feature type="compositionally biased region" description="Basic residues" evidence="8">
    <location>
        <begin position="148"/>
        <end position="164"/>
    </location>
</feature>
<feature type="domain" description="Restriction of telomere capping protein 4 C-terminal" evidence="9">
    <location>
        <begin position="415"/>
        <end position="532"/>
    </location>
</feature>
<evidence type="ECO:0000256" key="1">
    <source>
        <dbReference type="ARBA" id="ARBA00002738"/>
    </source>
</evidence>
<protein>
    <recommendedName>
        <fullName evidence="5">Restriction of telomere capping protein 4</fullName>
    </recommendedName>
</protein>
<comment type="caution">
    <text evidence="10">The sequence shown here is derived from an EMBL/GenBank/DDBJ whole genome shotgun (WGS) entry which is preliminary data.</text>
</comment>
<evidence type="ECO:0000256" key="2">
    <source>
        <dbReference type="ARBA" id="ARBA00004123"/>
    </source>
</evidence>
<evidence type="ECO:0000313" key="11">
    <source>
        <dbReference type="Proteomes" id="UP001408356"/>
    </source>
</evidence>
<comment type="subcellular location">
    <subcellularLocation>
        <location evidence="3">Cytoplasm</location>
    </subcellularLocation>
    <subcellularLocation>
        <location evidence="2">Nucleus</location>
    </subcellularLocation>
</comment>
<accession>A0ABR2V1Z9</accession>
<reference evidence="10 11" key="1">
    <citation type="journal article" date="2024" name="J. Plant Pathol.">
        <title>Sequence and assembly of the genome of Seiridium unicorne, isolate CBS 538.82, causal agent of cypress canker disease.</title>
        <authorList>
            <person name="Scali E."/>
            <person name="Rocca G.D."/>
            <person name="Danti R."/>
            <person name="Garbelotto M."/>
            <person name="Barberini S."/>
            <person name="Baroncelli R."/>
            <person name="Emiliani G."/>
        </authorList>
    </citation>
    <scope>NUCLEOTIDE SEQUENCE [LARGE SCALE GENOMIC DNA]</scope>
    <source>
        <strain evidence="10 11">BM-138-508</strain>
    </source>
</reference>
<dbReference type="InterPro" id="IPR028094">
    <property type="entry name" value="RTC4_C"/>
</dbReference>
<evidence type="ECO:0000256" key="7">
    <source>
        <dbReference type="ARBA" id="ARBA00023242"/>
    </source>
</evidence>
<gene>
    <name evidence="10" type="ORF">SUNI508_06095</name>
</gene>
<dbReference type="SMART" id="SM01312">
    <property type="entry name" value="RTC4"/>
    <property type="match status" value="1"/>
</dbReference>
<evidence type="ECO:0000313" key="10">
    <source>
        <dbReference type="EMBL" id="KAK9420950.1"/>
    </source>
</evidence>
<proteinExistence type="inferred from homology"/>
<keyword evidence="7" id="KW-0539">Nucleus</keyword>
<evidence type="ECO:0000256" key="3">
    <source>
        <dbReference type="ARBA" id="ARBA00004496"/>
    </source>
</evidence>
<evidence type="ECO:0000259" key="9">
    <source>
        <dbReference type="SMART" id="SM01312"/>
    </source>
</evidence>
<feature type="compositionally biased region" description="Basic and acidic residues" evidence="8">
    <location>
        <begin position="101"/>
        <end position="112"/>
    </location>
</feature>
<feature type="compositionally biased region" description="Basic and acidic residues" evidence="8">
    <location>
        <begin position="27"/>
        <end position="36"/>
    </location>
</feature>
<dbReference type="EMBL" id="JARVKF010000212">
    <property type="protein sequence ID" value="KAK9420950.1"/>
    <property type="molecule type" value="Genomic_DNA"/>
</dbReference>
<evidence type="ECO:0000256" key="6">
    <source>
        <dbReference type="ARBA" id="ARBA00022490"/>
    </source>
</evidence>
<sequence length="545" mass="60559">MSSPRLTRRQGLSKNQKPSGLLQTIKGRREGGHDLTDTEPSTGMTLNRDEEDAEWVTRPPSASSDSEEDRHRTADIVPTKFGKESNLNIPSSGNAKKPLVRSKEPRPKDKSLEGQTQQDAPPSSAGPKRSAGGMPQSHLTDETGFVRSSKKVKVTFGKTPHRTTSKATKEAPNTRDTSPATRFKIPEPIGTPSPAKPVGRMKVSRQRSSTASPSSSPAKRKFTKNVVLEVTPEKAQRRFIMPEMESPDVSPEAKRPTRARSAKTASKNGKGSSEGVGEEDKSPPRKFKAHFLEDLEDLKDVPDDDTRPVLSTQQVGRILDPADAGLNSDSDLSSLDDEMFPKEPRCPMCHSLVDPDLLRQHTANGRMNVKKQTTFCRLHKRREAEDAQKAKGYPKVDWDTLETRFRKHDGLIKGILEGHHSSHYADVLGEHVEAGENRTLLRTDENLIPGYYGPRGLRVMAEYITKTFSDTARKRAIEDRLISSRGYSGYVQAVLVPELAVRLIMEDMSVAEEDARKIMSESSDVGELVHEETKDVVRWSDDEEN</sequence>
<keyword evidence="6" id="KW-0963">Cytoplasm</keyword>
<name>A0ABR2V1Z9_9PEZI</name>